<accession>A0A6N8G479</accession>
<evidence type="ECO:0000313" key="2">
    <source>
        <dbReference type="EMBL" id="MUL39502.1"/>
    </source>
</evidence>
<evidence type="ECO:0000313" key="3">
    <source>
        <dbReference type="Proteomes" id="UP000441797"/>
    </source>
</evidence>
<proteinExistence type="predicted"/>
<evidence type="ECO:0000259" key="1">
    <source>
        <dbReference type="Pfam" id="PF01425"/>
    </source>
</evidence>
<protein>
    <submittedName>
        <fullName evidence="2">Amidase</fullName>
    </submittedName>
</protein>
<keyword evidence="3" id="KW-1185">Reference proteome</keyword>
<dbReference type="PANTHER" id="PTHR42678">
    <property type="entry name" value="AMIDASE"/>
    <property type="match status" value="1"/>
</dbReference>
<dbReference type="AlphaFoldDB" id="A0A6N8G479"/>
<dbReference type="InterPro" id="IPR023631">
    <property type="entry name" value="Amidase_dom"/>
</dbReference>
<sequence length="506" mass="53532">MTLGVYTSSAQANSFRVEEASIADIHTAMKSGLTCRELMSSYIERIQAYDKKGPAVNSIITLNPQALALADSKDALFKKSGLSDPLHCIPVILKDNVDTKNLPTTGASMTLRGSIPPDDAVVTSKLEAAGAIVIAKANLHEFAAWGETISSLGGQTRNPYDLSRTPGGSSGGTGAAVAANFGAVGIGTDTVNSIRSPASANSLVGLKPTMGLVSRSGIIPYSLTQDMAGPITRTVADAAKVLDTIAGYDPDDPVTAWSVGRIPQSYTSFLQPNGLKGARIGVLQNLFGSQPEHAAVNQVISAAIAQMRQQGAIIVPVNISGLDADQLVSNVSVHLYELKPHLQSYLQSLGSAAPVKTFDEIVASGKTHPSLRDILQKAQSLSTDDSEYKTRLLQRLELQQTLVKAMADYQLDAFVYPHQRQLVVPIGESQVGRNGVVGAITGFPAVTVPAGFSPRSKSASIGVPVGIEFLGRPWSEPTLLRLAYSFEQATKHRRPPVSTLLITRTP</sequence>
<dbReference type="InterPro" id="IPR036928">
    <property type="entry name" value="AS_sf"/>
</dbReference>
<dbReference type="SUPFAM" id="SSF75304">
    <property type="entry name" value="Amidase signature (AS) enzymes"/>
    <property type="match status" value="1"/>
</dbReference>
<dbReference type="Pfam" id="PF01425">
    <property type="entry name" value="Amidase"/>
    <property type="match status" value="1"/>
</dbReference>
<dbReference type="PANTHER" id="PTHR42678:SF5">
    <property type="entry name" value="GLUTAMYL-TRNA(GLN) AMIDOTRANSFERASE SUBUNIT A"/>
    <property type="match status" value="1"/>
</dbReference>
<dbReference type="Proteomes" id="UP000441797">
    <property type="component" value="Unassembled WGS sequence"/>
</dbReference>
<reference evidence="2 3" key="1">
    <citation type="journal article" date="2019" name="Front. Microbiol.">
        <title>Genomic Features for Desiccation Tolerance and Sugar Biosynthesis in the Extremophile Gloeocapsopsis sp. UTEX B3054.</title>
        <authorList>
            <person name="Urrejola C."/>
            <person name="Alcorta J."/>
            <person name="Salas L."/>
            <person name="Vasquez M."/>
            <person name="Polz M.F."/>
            <person name="Vicuna R."/>
            <person name="Diez B."/>
        </authorList>
    </citation>
    <scope>NUCLEOTIDE SEQUENCE [LARGE SCALE GENOMIC DNA]</scope>
    <source>
        <strain evidence="2 3">1H9</strain>
    </source>
</reference>
<dbReference type="EMBL" id="NAPY01000088">
    <property type="protein sequence ID" value="MUL39502.1"/>
    <property type="molecule type" value="Genomic_DNA"/>
</dbReference>
<name>A0A6N8G479_9CHRO</name>
<organism evidence="2 3">
    <name type="scientific">Gloeocapsopsis dulcis AAB1 = 1H9</name>
    <dbReference type="NCBI Taxonomy" id="1433147"/>
    <lineage>
        <taxon>Bacteria</taxon>
        <taxon>Bacillati</taxon>
        <taxon>Cyanobacteriota</taxon>
        <taxon>Cyanophyceae</taxon>
        <taxon>Oscillatoriophycideae</taxon>
        <taxon>Chroococcales</taxon>
        <taxon>Chroococcaceae</taxon>
        <taxon>Gloeocapsopsis</taxon>
        <taxon>Gloeocapsopsis dulcis</taxon>
    </lineage>
</organism>
<comment type="caution">
    <text evidence="2">The sequence shown here is derived from an EMBL/GenBank/DDBJ whole genome shotgun (WGS) entry which is preliminary data.</text>
</comment>
<dbReference type="OrthoDB" id="9811471at2"/>
<dbReference type="Gene3D" id="3.90.1300.10">
    <property type="entry name" value="Amidase signature (AS) domain"/>
    <property type="match status" value="1"/>
</dbReference>
<feature type="domain" description="Amidase" evidence="1">
    <location>
        <begin position="37"/>
        <end position="480"/>
    </location>
</feature>
<gene>
    <name evidence="2" type="ORF">BWI75_25345</name>
</gene>